<dbReference type="Ensembl" id="ENSMCST00000006172.1">
    <property type="protein sequence ID" value="ENSMCSP00000006029.1"/>
    <property type="gene ID" value="ENSMCSG00000004375.1"/>
</dbReference>
<sequence length="82" mass="9016">PSGKVARGEGGPALAEAGSRSHFAHLSGGRVVQSRYLQYDKKDTKKVPGLSTPRCPGIYLFIIKNKQVFELKVKYIAHYVLS</sequence>
<reference evidence="1" key="1">
    <citation type="submission" date="2025-08" db="UniProtKB">
        <authorList>
            <consortium name="Ensembl"/>
        </authorList>
    </citation>
    <scope>IDENTIFICATION</scope>
</reference>
<protein>
    <submittedName>
        <fullName evidence="1">Uncharacterized protein</fullName>
    </submittedName>
</protein>
<evidence type="ECO:0000313" key="1">
    <source>
        <dbReference type="Ensembl" id="ENSMCSP00000006029.1"/>
    </source>
</evidence>
<dbReference type="Proteomes" id="UP000694560">
    <property type="component" value="Unplaced"/>
</dbReference>
<accession>A0A8C5TCW9</accession>
<dbReference type="AlphaFoldDB" id="A0A8C5TCW9"/>
<reference evidence="1" key="2">
    <citation type="submission" date="2025-09" db="UniProtKB">
        <authorList>
            <consortium name="Ensembl"/>
        </authorList>
    </citation>
    <scope>IDENTIFICATION</scope>
</reference>
<name>A0A8C5TCW9_9PASS</name>
<dbReference type="OrthoDB" id="10050218at2759"/>
<proteinExistence type="predicted"/>
<evidence type="ECO:0000313" key="2">
    <source>
        <dbReference type="Proteomes" id="UP000694560"/>
    </source>
</evidence>
<keyword evidence="2" id="KW-1185">Reference proteome</keyword>
<organism evidence="1 2">
    <name type="scientific">Malurus cyaneus samueli</name>
    <dbReference type="NCBI Taxonomy" id="2593467"/>
    <lineage>
        <taxon>Eukaryota</taxon>
        <taxon>Metazoa</taxon>
        <taxon>Chordata</taxon>
        <taxon>Craniata</taxon>
        <taxon>Vertebrata</taxon>
        <taxon>Euteleostomi</taxon>
        <taxon>Archelosauria</taxon>
        <taxon>Archosauria</taxon>
        <taxon>Dinosauria</taxon>
        <taxon>Saurischia</taxon>
        <taxon>Theropoda</taxon>
        <taxon>Coelurosauria</taxon>
        <taxon>Aves</taxon>
        <taxon>Neognathae</taxon>
        <taxon>Neoaves</taxon>
        <taxon>Telluraves</taxon>
        <taxon>Australaves</taxon>
        <taxon>Passeriformes</taxon>
        <taxon>Meliphagoidea</taxon>
        <taxon>Maluridae</taxon>
        <taxon>Malurus</taxon>
    </lineage>
</organism>